<keyword evidence="10" id="KW-0540">Nuclease</keyword>
<feature type="domain" description="DNA methylase adenine-specific" evidence="8">
    <location>
        <begin position="173"/>
        <end position="491"/>
    </location>
</feature>
<keyword evidence="4" id="KW-0808">Transferase</keyword>
<comment type="caution">
    <text evidence="10">The sequence shown here is derived from an EMBL/GenBank/DDBJ whole genome shotgun (WGS) entry which is preliminary data.</text>
</comment>
<dbReference type="GO" id="GO:0032259">
    <property type="term" value="P:methylation"/>
    <property type="evidence" value="ECO:0007669"/>
    <property type="project" value="UniProtKB-KW"/>
</dbReference>
<keyword evidence="10" id="KW-0255">Endonuclease</keyword>
<proteinExistence type="inferred from homology"/>
<evidence type="ECO:0000256" key="6">
    <source>
        <dbReference type="ARBA" id="ARBA00022747"/>
    </source>
</evidence>
<dbReference type="Pfam" id="PF02384">
    <property type="entry name" value="N6_Mtase"/>
    <property type="match status" value="1"/>
</dbReference>
<keyword evidence="3" id="KW-0489">Methyltransferase</keyword>
<dbReference type="Pfam" id="PF12161">
    <property type="entry name" value="HsdM_N"/>
    <property type="match status" value="1"/>
</dbReference>
<accession>A0A919EXV4</accession>
<dbReference type="GO" id="GO:0004519">
    <property type="term" value="F:endonuclease activity"/>
    <property type="evidence" value="ECO:0007669"/>
    <property type="project" value="UniProtKB-KW"/>
</dbReference>
<dbReference type="AlphaFoldDB" id="A0A919EXV4"/>
<comment type="similarity">
    <text evidence="1">Belongs to the N(4)/N(6)-methyltransferase family.</text>
</comment>
<keyword evidence="6" id="KW-0680">Restriction system</keyword>
<dbReference type="InterPro" id="IPR022749">
    <property type="entry name" value="D12N6_MeTrfase_N"/>
</dbReference>
<dbReference type="EMBL" id="BNBF01000013">
    <property type="protein sequence ID" value="GHG57493.1"/>
    <property type="molecule type" value="Genomic_DNA"/>
</dbReference>
<reference evidence="11" key="1">
    <citation type="journal article" date="2019" name="Int. J. Syst. Evol. Microbiol.">
        <title>The Global Catalogue of Microorganisms (GCM) 10K type strain sequencing project: providing services to taxonomists for standard genome sequencing and annotation.</title>
        <authorList>
            <consortium name="The Broad Institute Genomics Platform"/>
            <consortium name="The Broad Institute Genome Sequencing Center for Infectious Disease"/>
            <person name="Wu L."/>
            <person name="Ma J."/>
        </authorList>
    </citation>
    <scope>NUCLEOTIDE SEQUENCE [LARGE SCALE GENOMIC DNA]</scope>
    <source>
        <strain evidence="11">JCM 4253</strain>
    </source>
</reference>
<comment type="catalytic activity">
    <reaction evidence="7">
        <text>a 2'-deoxyadenosine in DNA + S-adenosyl-L-methionine = an N(6)-methyl-2'-deoxyadenosine in DNA + S-adenosyl-L-homocysteine + H(+)</text>
        <dbReference type="Rhea" id="RHEA:15197"/>
        <dbReference type="Rhea" id="RHEA-COMP:12418"/>
        <dbReference type="Rhea" id="RHEA-COMP:12419"/>
        <dbReference type="ChEBI" id="CHEBI:15378"/>
        <dbReference type="ChEBI" id="CHEBI:57856"/>
        <dbReference type="ChEBI" id="CHEBI:59789"/>
        <dbReference type="ChEBI" id="CHEBI:90615"/>
        <dbReference type="ChEBI" id="CHEBI:90616"/>
        <dbReference type="EC" id="2.1.1.72"/>
    </reaction>
</comment>
<evidence type="ECO:0000313" key="11">
    <source>
        <dbReference type="Proteomes" id="UP000619355"/>
    </source>
</evidence>
<keyword evidence="10" id="KW-0378">Hydrolase</keyword>
<evidence type="ECO:0000259" key="9">
    <source>
        <dbReference type="Pfam" id="PF12161"/>
    </source>
</evidence>
<feature type="domain" description="N6 adenine-specific DNA methyltransferase N-terminal" evidence="9">
    <location>
        <begin position="24"/>
        <end position="157"/>
    </location>
</feature>
<evidence type="ECO:0000256" key="3">
    <source>
        <dbReference type="ARBA" id="ARBA00022603"/>
    </source>
</evidence>
<gene>
    <name evidence="10" type="primary">hsdM</name>
    <name evidence="10" type="ORF">GCM10018980_44150</name>
</gene>
<keyword evidence="5" id="KW-0949">S-adenosyl-L-methionine</keyword>
<dbReference type="InterPro" id="IPR029063">
    <property type="entry name" value="SAM-dependent_MTases_sf"/>
</dbReference>
<dbReference type="PANTHER" id="PTHR42998:SF1">
    <property type="entry name" value="TYPE I RESTRICTION ENZYME HINDI METHYLASE SUBUNIT"/>
    <property type="match status" value="1"/>
</dbReference>
<dbReference type="GO" id="GO:0009307">
    <property type="term" value="P:DNA restriction-modification system"/>
    <property type="evidence" value="ECO:0007669"/>
    <property type="project" value="UniProtKB-KW"/>
</dbReference>
<dbReference type="Gene3D" id="3.40.50.150">
    <property type="entry name" value="Vaccinia Virus protein VP39"/>
    <property type="match status" value="1"/>
</dbReference>
<evidence type="ECO:0000313" key="10">
    <source>
        <dbReference type="EMBL" id="GHG57493.1"/>
    </source>
</evidence>
<evidence type="ECO:0000256" key="1">
    <source>
        <dbReference type="ARBA" id="ARBA00006594"/>
    </source>
</evidence>
<dbReference type="PANTHER" id="PTHR42998">
    <property type="entry name" value="TYPE I RESTRICTION ENZYME HINDVIIP M PROTEIN-RELATED"/>
    <property type="match status" value="1"/>
</dbReference>
<dbReference type="Gene3D" id="1.20.1260.30">
    <property type="match status" value="1"/>
</dbReference>
<dbReference type="InterPro" id="IPR052916">
    <property type="entry name" value="Type-I_RE_MTase_Subunit"/>
</dbReference>
<dbReference type="GO" id="GO:0008170">
    <property type="term" value="F:N-methyltransferase activity"/>
    <property type="evidence" value="ECO:0007669"/>
    <property type="project" value="InterPro"/>
</dbReference>
<dbReference type="RefSeq" id="WP_189983972.1">
    <property type="nucleotide sequence ID" value="NZ_BNBF01000013.1"/>
</dbReference>
<keyword evidence="11" id="KW-1185">Reference proteome</keyword>
<evidence type="ECO:0000256" key="4">
    <source>
        <dbReference type="ARBA" id="ARBA00022679"/>
    </source>
</evidence>
<protein>
    <recommendedName>
        <fullName evidence="2">site-specific DNA-methyltransferase (adenine-specific)</fullName>
        <ecNumber evidence="2">2.1.1.72</ecNumber>
    </recommendedName>
</protein>
<dbReference type="InterPro" id="IPR038333">
    <property type="entry name" value="T1MK-like_N_sf"/>
</dbReference>
<evidence type="ECO:0000259" key="8">
    <source>
        <dbReference type="Pfam" id="PF02384"/>
    </source>
</evidence>
<dbReference type="PRINTS" id="PR00507">
    <property type="entry name" value="N12N6MTFRASE"/>
</dbReference>
<dbReference type="Proteomes" id="UP000619355">
    <property type="component" value="Unassembled WGS sequence"/>
</dbReference>
<dbReference type="GO" id="GO:0003677">
    <property type="term" value="F:DNA binding"/>
    <property type="evidence" value="ECO:0007669"/>
    <property type="project" value="InterPro"/>
</dbReference>
<dbReference type="GO" id="GO:0009007">
    <property type="term" value="F:site-specific DNA-methyltransferase (adenine-specific) activity"/>
    <property type="evidence" value="ECO:0007669"/>
    <property type="project" value="UniProtKB-EC"/>
</dbReference>
<organism evidence="10 11">
    <name type="scientific">Streptomyces capoamus</name>
    <dbReference type="NCBI Taxonomy" id="68183"/>
    <lineage>
        <taxon>Bacteria</taxon>
        <taxon>Bacillati</taxon>
        <taxon>Actinomycetota</taxon>
        <taxon>Actinomycetes</taxon>
        <taxon>Kitasatosporales</taxon>
        <taxon>Streptomycetaceae</taxon>
        <taxon>Streptomyces</taxon>
    </lineage>
</organism>
<sequence>MPSRMNRADVRTELSGVPGSGEIQHVLWTAADKLRGSMDIARYKEFLLGLVFLKYLSDAFDERRAKLDEELAEEGMNAAQRAVFLEDKDEYIGYGACWVPESARWNAIAARTGSEDIGRYLDDAIDAVMRENPPLADVLPKIYGQEDISWRRLAELVALMDDARFTGPGGRPARDVLSAVYADFLDRFSRAEGKRGGDFHPPGSVARLLVEMLEPYAGRIYDPVCGTAGLLVRAGNFAAGRETTAHTYGLAVHGQERDERTWRLARMNLALHGVEGDLAWGDSLGEDRYPGLEADFVLSIPPFNLKEWPRNPEDPRWRFGVPPQANANFAWLQHIIAKLGDKGTAGVVLAGASVTRGRGREDEIRRALVEEDLVACMVALPPLLFRGTGVPVYLWLLDKDKSSRGTKNLEDRRGRILFIDAGAMGETAGRGERTLSDGDLAKIVSTYRAWRGTASAGGKRYKNVAGFCFSADVADVRREGHVLSPNRYIAEVGVESAAERIGRLTKELDGLFGLADDLTEAVRAQLRRVDG</sequence>
<evidence type="ECO:0000256" key="2">
    <source>
        <dbReference type="ARBA" id="ARBA00011900"/>
    </source>
</evidence>
<evidence type="ECO:0000256" key="5">
    <source>
        <dbReference type="ARBA" id="ARBA00022691"/>
    </source>
</evidence>
<name>A0A919EXV4_9ACTN</name>
<dbReference type="EC" id="2.1.1.72" evidence="2"/>
<dbReference type="InterPro" id="IPR003356">
    <property type="entry name" value="DNA_methylase_A-5"/>
</dbReference>
<evidence type="ECO:0000256" key="7">
    <source>
        <dbReference type="ARBA" id="ARBA00047942"/>
    </source>
</evidence>
<dbReference type="SUPFAM" id="SSF53335">
    <property type="entry name" value="S-adenosyl-L-methionine-dependent methyltransferases"/>
    <property type="match status" value="1"/>
</dbReference>